<sequence length="147" mass="17134">MAIVKYSPFRDMMNMQEQMNRLLDLAWSKQGGEELREGAWQPPVDIFEDENAVVIKAELPGIDQKDIEVRIEDNTLTIRGERKHEEEVRKENYHRVERYYGGFQRSFSIPATIDQEKVRASSDKGVLTITLPKREEVKPKQITVEVT</sequence>
<comment type="caution">
    <text evidence="5">The sequence shown here is derived from an EMBL/GenBank/DDBJ whole genome shotgun (WGS) entry which is preliminary data.</text>
</comment>
<dbReference type="Pfam" id="PF00011">
    <property type="entry name" value="HSP20"/>
    <property type="match status" value="1"/>
</dbReference>
<dbReference type="PROSITE" id="PS51203">
    <property type="entry name" value="CS"/>
    <property type="match status" value="1"/>
</dbReference>
<proteinExistence type="inferred from homology"/>
<dbReference type="RefSeq" id="WP_039642816.1">
    <property type="nucleotide sequence ID" value="NZ_JXBL01000001.1"/>
</dbReference>
<evidence type="ECO:0000259" key="4">
    <source>
        <dbReference type="PROSITE" id="PS51203"/>
    </source>
</evidence>
<dbReference type="InterPro" id="IPR008978">
    <property type="entry name" value="HSP20-like_chaperone"/>
</dbReference>
<dbReference type="PROSITE" id="PS01031">
    <property type="entry name" value="SHSP"/>
    <property type="match status" value="1"/>
</dbReference>
<dbReference type="Proteomes" id="UP000031433">
    <property type="component" value="Unassembled WGS sequence"/>
</dbReference>
<dbReference type="InterPro" id="IPR031107">
    <property type="entry name" value="Small_HSP"/>
</dbReference>
<evidence type="ECO:0000313" key="6">
    <source>
        <dbReference type="Proteomes" id="UP000031433"/>
    </source>
</evidence>
<evidence type="ECO:0000259" key="3">
    <source>
        <dbReference type="PROSITE" id="PS01031"/>
    </source>
</evidence>
<reference evidence="5 6" key="1">
    <citation type="submission" date="2015-01" db="EMBL/GenBank/DDBJ databases">
        <title>Genome sequence of the anaerobic bacterium Geobacter soli GSS01, a dissimilatory Fe(III) reducer from soil.</title>
        <authorList>
            <person name="Yang G."/>
            <person name="Zhou S."/>
        </authorList>
    </citation>
    <scope>NUCLEOTIDE SEQUENCE [LARGE SCALE GENOMIC DNA]</scope>
    <source>
        <strain evidence="5 6">GSS01</strain>
    </source>
</reference>
<dbReference type="InterPro" id="IPR007052">
    <property type="entry name" value="CS_dom"/>
</dbReference>
<name>A0A0C1TPG2_9BACT</name>
<dbReference type="CDD" id="cd06464">
    <property type="entry name" value="ACD_sHsps-like"/>
    <property type="match status" value="1"/>
</dbReference>
<gene>
    <name evidence="5" type="ORF">SE37_00600</name>
</gene>
<comment type="similarity">
    <text evidence="1 2">Belongs to the small heat shock protein (HSP20) family.</text>
</comment>
<keyword evidence="6" id="KW-1185">Reference proteome</keyword>
<evidence type="ECO:0000256" key="2">
    <source>
        <dbReference type="RuleBase" id="RU003616"/>
    </source>
</evidence>
<feature type="domain" description="CS" evidence="4">
    <location>
        <begin position="39"/>
        <end position="143"/>
    </location>
</feature>
<dbReference type="Gene3D" id="2.60.40.790">
    <property type="match status" value="1"/>
</dbReference>
<dbReference type="PANTHER" id="PTHR11527">
    <property type="entry name" value="HEAT-SHOCK PROTEIN 20 FAMILY MEMBER"/>
    <property type="match status" value="1"/>
</dbReference>
<dbReference type="AlphaFoldDB" id="A0A0C1TPG2"/>
<dbReference type="EMBL" id="JXBL01000001">
    <property type="protein sequence ID" value="KIE41238.1"/>
    <property type="molecule type" value="Genomic_DNA"/>
</dbReference>
<accession>A0A0C1TPG2</accession>
<evidence type="ECO:0000313" key="5">
    <source>
        <dbReference type="EMBL" id="KIE41238.1"/>
    </source>
</evidence>
<evidence type="ECO:0000256" key="1">
    <source>
        <dbReference type="PROSITE-ProRule" id="PRU00285"/>
    </source>
</evidence>
<feature type="domain" description="SHSP" evidence="3">
    <location>
        <begin position="35"/>
        <end position="147"/>
    </location>
</feature>
<dbReference type="InterPro" id="IPR002068">
    <property type="entry name" value="A-crystallin/Hsp20_dom"/>
</dbReference>
<organism evidence="5 6">
    <name type="scientific">Geobacter soli</name>
    <dbReference type="NCBI Taxonomy" id="1510391"/>
    <lineage>
        <taxon>Bacteria</taxon>
        <taxon>Pseudomonadati</taxon>
        <taxon>Thermodesulfobacteriota</taxon>
        <taxon>Desulfuromonadia</taxon>
        <taxon>Geobacterales</taxon>
        <taxon>Geobacteraceae</taxon>
        <taxon>Geobacter</taxon>
    </lineage>
</organism>
<protein>
    <submittedName>
        <fullName evidence="5">Molecular chaperone</fullName>
    </submittedName>
</protein>
<dbReference type="SUPFAM" id="SSF49764">
    <property type="entry name" value="HSP20-like chaperones"/>
    <property type="match status" value="1"/>
</dbReference>